<dbReference type="EMBL" id="SWKU01000019">
    <property type="protein sequence ID" value="KAF2998572.1"/>
    <property type="molecule type" value="Genomic_DNA"/>
</dbReference>
<evidence type="ECO:0000313" key="2">
    <source>
        <dbReference type="Proteomes" id="UP000801428"/>
    </source>
</evidence>
<accession>A0A9P4T999</accession>
<dbReference type="AlphaFoldDB" id="A0A9P4T999"/>
<comment type="caution">
    <text evidence="1">The sequence shown here is derived from an EMBL/GenBank/DDBJ whole genome shotgun (WGS) entry which is preliminary data.</text>
</comment>
<dbReference type="Proteomes" id="UP000801428">
    <property type="component" value="Unassembled WGS sequence"/>
</dbReference>
<organism evidence="1 2">
    <name type="scientific">Curvularia kusanoi</name>
    <name type="common">Cochliobolus kusanoi</name>
    <dbReference type="NCBI Taxonomy" id="90978"/>
    <lineage>
        <taxon>Eukaryota</taxon>
        <taxon>Fungi</taxon>
        <taxon>Dikarya</taxon>
        <taxon>Ascomycota</taxon>
        <taxon>Pezizomycotina</taxon>
        <taxon>Dothideomycetes</taxon>
        <taxon>Pleosporomycetidae</taxon>
        <taxon>Pleosporales</taxon>
        <taxon>Pleosporineae</taxon>
        <taxon>Pleosporaceae</taxon>
        <taxon>Curvularia</taxon>
    </lineage>
</organism>
<sequence length="200" mass="23693">MPRYACGILRTMDHYHSKWPYVRAFYYQIHNAYVRAFGPNLPRTIDLTSDELFERTLGMFDDPYEQNRRNLNLTTETILNMIGMAKVLHAENFVDGQMIIEDYSAKQTDAEREALWSEWFRIDKKIKQETKDKIAAQDELVTKVKSKRRPWRLVSDAHVELIEGELAELIAQMANDGLHDFEPDIVQKMIDRARVREWER</sequence>
<proteinExistence type="predicted"/>
<gene>
    <name evidence="1" type="ORF">E8E13_005923</name>
</gene>
<keyword evidence="2" id="KW-1185">Reference proteome</keyword>
<reference evidence="1" key="1">
    <citation type="submission" date="2019-04" db="EMBL/GenBank/DDBJ databases">
        <title>Sequencing of skin fungus with MAO and IRED activity.</title>
        <authorList>
            <person name="Marsaioli A.J."/>
            <person name="Bonatto J.M.C."/>
            <person name="Reis Junior O."/>
        </authorList>
    </citation>
    <scope>NUCLEOTIDE SEQUENCE</scope>
    <source>
        <strain evidence="1">30M1</strain>
    </source>
</reference>
<evidence type="ECO:0000313" key="1">
    <source>
        <dbReference type="EMBL" id="KAF2998572.1"/>
    </source>
</evidence>
<protein>
    <submittedName>
        <fullName evidence="1">Uncharacterized protein</fullName>
    </submittedName>
</protein>
<name>A0A9P4T999_CURKU</name>